<evidence type="ECO:0000313" key="2">
    <source>
        <dbReference type="Proteomes" id="UP001066276"/>
    </source>
</evidence>
<organism evidence="1 2">
    <name type="scientific">Pleurodeles waltl</name>
    <name type="common">Iberian ribbed newt</name>
    <dbReference type="NCBI Taxonomy" id="8319"/>
    <lineage>
        <taxon>Eukaryota</taxon>
        <taxon>Metazoa</taxon>
        <taxon>Chordata</taxon>
        <taxon>Craniata</taxon>
        <taxon>Vertebrata</taxon>
        <taxon>Euteleostomi</taxon>
        <taxon>Amphibia</taxon>
        <taxon>Batrachia</taxon>
        <taxon>Caudata</taxon>
        <taxon>Salamandroidea</taxon>
        <taxon>Salamandridae</taxon>
        <taxon>Pleurodelinae</taxon>
        <taxon>Pleurodeles</taxon>
    </lineage>
</organism>
<accession>A0AAV7MP62</accession>
<keyword evidence="2" id="KW-1185">Reference proteome</keyword>
<dbReference type="Proteomes" id="UP001066276">
    <property type="component" value="Chromosome 9"/>
</dbReference>
<gene>
    <name evidence="1" type="ORF">NDU88_001164</name>
</gene>
<dbReference type="AlphaFoldDB" id="A0AAV7MP62"/>
<sequence length="130" mass="14557">MYGTRCKSKRDKKAQVHKINHLHIKQEFEQELEQEPGILSLTPVKPVKQIEAVIRGFISRRLGDEEADAGVPSLKLFLPCRAHTDDTFDTLAIGKFGQDEIDDTGCIIMPVRKNEGRNTSSGNPTGNNRL</sequence>
<protein>
    <submittedName>
        <fullName evidence="1">Uncharacterized protein</fullName>
    </submittedName>
</protein>
<proteinExistence type="predicted"/>
<comment type="caution">
    <text evidence="1">The sequence shown here is derived from an EMBL/GenBank/DDBJ whole genome shotgun (WGS) entry which is preliminary data.</text>
</comment>
<evidence type="ECO:0000313" key="1">
    <source>
        <dbReference type="EMBL" id="KAJ1103743.1"/>
    </source>
</evidence>
<name>A0AAV7MP62_PLEWA</name>
<dbReference type="EMBL" id="JANPWB010000013">
    <property type="protein sequence ID" value="KAJ1103743.1"/>
    <property type="molecule type" value="Genomic_DNA"/>
</dbReference>
<reference evidence="1" key="1">
    <citation type="journal article" date="2022" name="bioRxiv">
        <title>Sequencing and chromosome-scale assembly of the giantPleurodeles waltlgenome.</title>
        <authorList>
            <person name="Brown T."/>
            <person name="Elewa A."/>
            <person name="Iarovenko S."/>
            <person name="Subramanian E."/>
            <person name="Araus A.J."/>
            <person name="Petzold A."/>
            <person name="Susuki M."/>
            <person name="Suzuki K.-i.T."/>
            <person name="Hayashi T."/>
            <person name="Toyoda A."/>
            <person name="Oliveira C."/>
            <person name="Osipova E."/>
            <person name="Leigh N.D."/>
            <person name="Simon A."/>
            <person name="Yun M.H."/>
        </authorList>
    </citation>
    <scope>NUCLEOTIDE SEQUENCE</scope>
    <source>
        <strain evidence="1">20211129_DDA</strain>
        <tissue evidence="1">Liver</tissue>
    </source>
</reference>